<gene>
    <name evidence="1" type="ORF">RUN1985_v1_170062</name>
</gene>
<proteinExistence type="predicted"/>
<accession>A0A0S4V1D9</accession>
<reference evidence="1" key="1">
    <citation type="submission" date="2015-10" db="EMBL/GenBank/DDBJ databases">
        <authorList>
            <person name="Gilbert D.G."/>
        </authorList>
    </citation>
    <scope>NUCLEOTIDE SEQUENCE</scope>
    <source>
        <strain evidence="1">Phyl III-seqv23</strain>
    </source>
</reference>
<evidence type="ECO:0000313" key="1">
    <source>
        <dbReference type="EMBL" id="CUV28142.1"/>
    </source>
</evidence>
<dbReference type="AlphaFoldDB" id="A0A0S4V1D9"/>
<protein>
    <submittedName>
        <fullName evidence="1">Uncharacterized protein</fullName>
    </submittedName>
</protein>
<name>A0A0S4V1D9_RALSL</name>
<sequence length="61" mass="7045">MRVNIRMRLLHTTQAINFLSLALLHQTRLTGYITFDKLALIRSRPSCGQRKVETTNKLDSC</sequence>
<dbReference type="EMBL" id="LN899824">
    <property type="protein sequence ID" value="CUV28142.1"/>
    <property type="molecule type" value="Genomic_DNA"/>
</dbReference>
<organism evidence="1">
    <name type="scientific">Ralstonia solanacearum</name>
    <name type="common">Pseudomonas solanacearum</name>
    <dbReference type="NCBI Taxonomy" id="305"/>
    <lineage>
        <taxon>Bacteria</taxon>
        <taxon>Pseudomonadati</taxon>
        <taxon>Pseudomonadota</taxon>
        <taxon>Betaproteobacteria</taxon>
        <taxon>Burkholderiales</taxon>
        <taxon>Burkholderiaceae</taxon>
        <taxon>Ralstonia</taxon>
        <taxon>Ralstonia solanacearum species complex</taxon>
    </lineage>
</organism>